<proteinExistence type="predicted"/>
<dbReference type="EMBL" id="CAJVPV010010228">
    <property type="protein sequence ID" value="CAG8649168.1"/>
    <property type="molecule type" value="Genomic_DNA"/>
</dbReference>
<organism evidence="1 2">
    <name type="scientific">Acaulospora morrowiae</name>
    <dbReference type="NCBI Taxonomy" id="94023"/>
    <lineage>
        <taxon>Eukaryota</taxon>
        <taxon>Fungi</taxon>
        <taxon>Fungi incertae sedis</taxon>
        <taxon>Mucoromycota</taxon>
        <taxon>Glomeromycotina</taxon>
        <taxon>Glomeromycetes</taxon>
        <taxon>Diversisporales</taxon>
        <taxon>Acaulosporaceae</taxon>
        <taxon>Acaulospora</taxon>
    </lineage>
</organism>
<reference evidence="1" key="1">
    <citation type="submission" date="2021-06" db="EMBL/GenBank/DDBJ databases">
        <authorList>
            <person name="Kallberg Y."/>
            <person name="Tangrot J."/>
            <person name="Rosling A."/>
        </authorList>
    </citation>
    <scope>NUCLEOTIDE SEQUENCE</scope>
    <source>
        <strain evidence="1">CL551</strain>
    </source>
</reference>
<evidence type="ECO:0000313" key="1">
    <source>
        <dbReference type="EMBL" id="CAG8649168.1"/>
    </source>
</evidence>
<protein>
    <submittedName>
        <fullName evidence="1">14188_t:CDS:1</fullName>
    </submittedName>
</protein>
<comment type="caution">
    <text evidence="1">The sequence shown here is derived from an EMBL/GenBank/DDBJ whole genome shotgun (WGS) entry which is preliminary data.</text>
</comment>
<dbReference type="AlphaFoldDB" id="A0A9N9DR86"/>
<dbReference type="OrthoDB" id="2446119at2759"/>
<dbReference type="Proteomes" id="UP000789342">
    <property type="component" value="Unassembled WGS sequence"/>
</dbReference>
<gene>
    <name evidence="1" type="ORF">AMORRO_LOCUS9879</name>
</gene>
<sequence length="170" mass="19170">MRSKFKNFLAKQSDKDTASENAELKAEIAELRHGIVEIKKKDQSVTNISAFDITNNTLNPGVSLSSIDLCQDTKTQQEADESQCITSPIRTEAKSSEDTEIEFLERVHKETVSNEIRRRKHEEKLQQETVIRCLSNSTKAILSKNDQGTNLSCDVKTVPLGNDQKSNRNF</sequence>
<accession>A0A9N9DR86</accession>
<keyword evidence="2" id="KW-1185">Reference proteome</keyword>
<name>A0A9N9DR86_9GLOM</name>
<evidence type="ECO:0000313" key="2">
    <source>
        <dbReference type="Proteomes" id="UP000789342"/>
    </source>
</evidence>